<protein>
    <submittedName>
        <fullName evidence="1">Uncharacterized protein</fullName>
    </submittedName>
</protein>
<comment type="caution">
    <text evidence="1">The sequence shown here is derived from an EMBL/GenBank/DDBJ whole genome shotgun (WGS) entry which is preliminary data.</text>
</comment>
<name>A0A0F9GPQ7_9ZZZZ</name>
<evidence type="ECO:0000313" key="1">
    <source>
        <dbReference type="EMBL" id="KKL92476.1"/>
    </source>
</evidence>
<dbReference type="EMBL" id="LAZR01019452">
    <property type="protein sequence ID" value="KKL92476.1"/>
    <property type="molecule type" value="Genomic_DNA"/>
</dbReference>
<proteinExistence type="predicted"/>
<organism evidence="1">
    <name type="scientific">marine sediment metagenome</name>
    <dbReference type="NCBI Taxonomy" id="412755"/>
    <lineage>
        <taxon>unclassified sequences</taxon>
        <taxon>metagenomes</taxon>
        <taxon>ecological metagenomes</taxon>
    </lineage>
</organism>
<accession>A0A0F9GPQ7</accession>
<reference evidence="1" key="1">
    <citation type="journal article" date="2015" name="Nature">
        <title>Complex archaea that bridge the gap between prokaryotes and eukaryotes.</title>
        <authorList>
            <person name="Spang A."/>
            <person name="Saw J.H."/>
            <person name="Jorgensen S.L."/>
            <person name="Zaremba-Niedzwiedzka K."/>
            <person name="Martijn J."/>
            <person name="Lind A.E."/>
            <person name="van Eijk R."/>
            <person name="Schleper C."/>
            <person name="Guy L."/>
            <person name="Ettema T.J."/>
        </authorList>
    </citation>
    <scope>NUCLEOTIDE SEQUENCE</scope>
</reference>
<sequence>MKAHKQRLLHPYYFSEPVPNSLNGIVPLILRTVRVRLPNGEVHEVNRFDFNLMTAAKATDYYIQLSNLAWIRFGNLTFVGQAQDEEGR</sequence>
<dbReference type="AlphaFoldDB" id="A0A0F9GPQ7"/>
<gene>
    <name evidence="1" type="ORF">LCGC14_1884310</name>
</gene>